<organism evidence="12 13">
    <name type="scientific">Shiella aurantiaca</name>
    <dbReference type="NCBI Taxonomy" id="3058365"/>
    <lineage>
        <taxon>Bacteria</taxon>
        <taxon>Pseudomonadati</taxon>
        <taxon>Bacteroidota</taxon>
        <taxon>Cytophagia</taxon>
        <taxon>Cytophagales</taxon>
        <taxon>Shiellaceae</taxon>
        <taxon>Shiella</taxon>
    </lineage>
</organism>
<dbReference type="PROSITE" id="PS51195">
    <property type="entry name" value="Q_MOTIF"/>
    <property type="match status" value="1"/>
</dbReference>
<feature type="compositionally biased region" description="Basic and acidic residues" evidence="8">
    <location>
        <begin position="559"/>
        <end position="568"/>
    </location>
</feature>
<dbReference type="InterPro" id="IPR001650">
    <property type="entry name" value="Helicase_C-like"/>
</dbReference>
<dbReference type="InterPro" id="IPR014014">
    <property type="entry name" value="RNA_helicase_DEAD_Q_motif"/>
</dbReference>
<dbReference type="PROSITE" id="PS51194">
    <property type="entry name" value="HELICASE_CTER"/>
    <property type="match status" value="1"/>
</dbReference>
<gene>
    <name evidence="12" type="ORF">QWY31_05160</name>
</gene>
<evidence type="ECO:0000313" key="12">
    <source>
        <dbReference type="EMBL" id="MDN4164878.1"/>
    </source>
</evidence>
<dbReference type="Pfam" id="PF00271">
    <property type="entry name" value="Helicase_C"/>
    <property type="match status" value="1"/>
</dbReference>
<dbReference type="PANTHER" id="PTHR47959">
    <property type="entry name" value="ATP-DEPENDENT RNA HELICASE RHLE-RELATED"/>
    <property type="match status" value="1"/>
</dbReference>
<protein>
    <submittedName>
        <fullName evidence="12">DEAD/DEAH box helicase</fullName>
        <ecNumber evidence="12">3.6.4.-</ecNumber>
    </submittedName>
</protein>
<keyword evidence="2 7" id="KW-0378">Hydrolase</keyword>
<feature type="domain" description="Helicase C-terminal" evidence="10">
    <location>
        <begin position="235"/>
        <end position="385"/>
    </location>
</feature>
<dbReference type="SMART" id="SM00490">
    <property type="entry name" value="HELICc"/>
    <property type="match status" value="1"/>
</dbReference>
<dbReference type="Pfam" id="PF03880">
    <property type="entry name" value="DbpA"/>
    <property type="match status" value="1"/>
</dbReference>
<dbReference type="InterPro" id="IPR014001">
    <property type="entry name" value="Helicase_ATP-bd"/>
</dbReference>
<proteinExistence type="inferred from homology"/>
<comment type="caution">
    <text evidence="12">The sequence shown here is derived from an EMBL/GenBank/DDBJ whole genome shotgun (WGS) entry which is preliminary data.</text>
</comment>
<evidence type="ECO:0000259" key="10">
    <source>
        <dbReference type="PROSITE" id="PS51194"/>
    </source>
</evidence>
<dbReference type="SMART" id="SM00487">
    <property type="entry name" value="DEXDc"/>
    <property type="match status" value="1"/>
</dbReference>
<dbReference type="InterPro" id="IPR005580">
    <property type="entry name" value="DbpA/CsdA_RNA-bd_dom"/>
</dbReference>
<evidence type="ECO:0000256" key="6">
    <source>
        <dbReference type="PROSITE-ProRule" id="PRU00552"/>
    </source>
</evidence>
<dbReference type="CDD" id="cd12252">
    <property type="entry name" value="RRM_DbpA"/>
    <property type="match status" value="1"/>
</dbReference>
<dbReference type="PANTHER" id="PTHR47959:SF13">
    <property type="entry name" value="ATP-DEPENDENT RNA HELICASE RHLE"/>
    <property type="match status" value="1"/>
</dbReference>
<dbReference type="GO" id="GO:0004386">
    <property type="term" value="F:helicase activity"/>
    <property type="evidence" value="ECO:0007669"/>
    <property type="project" value="UniProtKB-KW"/>
</dbReference>
<keyword evidence="13" id="KW-1185">Reference proteome</keyword>
<dbReference type="RefSeq" id="WP_320003402.1">
    <property type="nucleotide sequence ID" value="NZ_JAUHJS010000002.1"/>
</dbReference>
<dbReference type="EC" id="3.6.4.-" evidence="12"/>
<dbReference type="GO" id="GO:0016787">
    <property type="term" value="F:hydrolase activity"/>
    <property type="evidence" value="ECO:0007669"/>
    <property type="project" value="UniProtKB-KW"/>
</dbReference>
<dbReference type="Pfam" id="PF00270">
    <property type="entry name" value="DEAD"/>
    <property type="match status" value="1"/>
</dbReference>
<feature type="compositionally biased region" description="Basic and acidic residues" evidence="8">
    <location>
        <begin position="533"/>
        <end position="542"/>
    </location>
</feature>
<evidence type="ECO:0000313" key="13">
    <source>
        <dbReference type="Proteomes" id="UP001168552"/>
    </source>
</evidence>
<dbReference type="Gene3D" id="3.30.70.330">
    <property type="match status" value="1"/>
</dbReference>
<feature type="short sequence motif" description="Q motif" evidence="6">
    <location>
        <begin position="2"/>
        <end position="30"/>
    </location>
</feature>
<dbReference type="Gene3D" id="3.40.50.300">
    <property type="entry name" value="P-loop containing nucleotide triphosphate hydrolases"/>
    <property type="match status" value="2"/>
</dbReference>
<dbReference type="EMBL" id="JAUHJS010000002">
    <property type="protein sequence ID" value="MDN4164878.1"/>
    <property type="molecule type" value="Genomic_DNA"/>
</dbReference>
<comment type="similarity">
    <text evidence="5 7">Belongs to the DEAD box helicase family.</text>
</comment>
<keyword evidence="3 7" id="KW-0347">Helicase</keyword>
<keyword evidence="4 7" id="KW-0067">ATP-binding</keyword>
<feature type="domain" description="Helicase ATP-binding" evidence="9">
    <location>
        <begin position="34"/>
        <end position="205"/>
    </location>
</feature>
<dbReference type="Proteomes" id="UP001168552">
    <property type="component" value="Unassembled WGS sequence"/>
</dbReference>
<dbReference type="PROSITE" id="PS00039">
    <property type="entry name" value="DEAD_ATP_HELICASE"/>
    <property type="match status" value="1"/>
</dbReference>
<feature type="domain" description="DEAD-box RNA helicase Q" evidence="11">
    <location>
        <begin position="2"/>
        <end position="30"/>
    </location>
</feature>
<evidence type="ECO:0000259" key="9">
    <source>
        <dbReference type="PROSITE" id="PS51192"/>
    </source>
</evidence>
<reference evidence="12" key="1">
    <citation type="submission" date="2023-06" db="EMBL/GenBank/DDBJ databases">
        <title>Cytophagales bacterium Strain LB-30, isolated from soil.</title>
        <authorList>
            <person name="Liu B."/>
        </authorList>
    </citation>
    <scope>NUCLEOTIDE SEQUENCE</scope>
    <source>
        <strain evidence="12">LB-30</strain>
    </source>
</reference>
<dbReference type="InterPro" id="IPR044742">
    <property type="entry name" value="DEAD/DEAH_RhlB"/>
</dbReference>
<evidence type="ECO:0000256" key="1">
    <source>
        <dbReference type="ARBA" id="ARBA00022741"/>
    </source>
</evidence>
<name>A0ABT8F346_9BACT</name>
<evidence type="ECO:0000259" key="11">
    <source>
        <dbReference type="PROSITE" id="PS51195"/>
    </source>
</evidence>
<sequence length="583" mass="65555">MISFQSLGLNESLVNAVTELGFEAPTPIQAEAIPVLLNNHTDLVGLAQTGTGKTAAFGLPLLHLIDPALRHTQALVLAPTRELCLQITQDLIRYSKNLKGVRIVPVYGGASIRDQIRDIKTGATIVVATPGRLMDLMEKRAVDLSAISYVVLDEADEMLNMGFKEDIDQILAGTSPEKKTWLFSATMPKEVKAISKNYMNKPYELSVGQQNTTNANIEHQYFIVSPKDKYQALKRIVDINTEIFGVIFCRTKIETQEIADKLMQDGYNADSLHGDLSQAQRDKVMRSFRTRSIKILVATDVAARGIDVSNVTHVIHMNLPDEIEFYTHRSGRTARAGKKGISMAIVSPREMDKIRQLERRLSVPFTLKQVPSGVEVCEVRLKELLKRVLEVEVKEKEMKPFLPEVMALFADVSKEDVITRFASLEFNRFLEYYQGSLDLNVSADKRSRDRKDRADDFEVRESRHFTGDRLFINVGKMDGLEKGGLINLICRQSNIKGKDIGRIELKGAYSFFEVEKEITPRVISSFEGFDHNGRPVRVEVTDTKSPSGGGGREGGAPYRARERREKHGANPRHSHGKPRRNRY</sequence>
<dbReference type="CDD" id="cd00268">
    <property type="entry name" value="DEADc"/>
    <property type="match status" value="1"/>
</dbReference>
<dbReference type="InterPro" id="IPR000629">
    <property type="entry name" value="RNA-helicase_DEAD-box_CS"/>
</dbReference>
<dbReference type="PROSITE" id="PS51192">
    <property type="entry name" value="HELICASE_ATP_BIND_1"/>
    <property type="match status" value="1"/>
</dbReference>
<evidence type="ECO:0000256" key="7">
    <source>
        <dbReference type="RuleBase" id="RU000492"/>
    </source>
</evidence>
<dbReference type="SUPFAM" id="SSF52540">
    <property type="entry name" value="P-loop containing nucleoside triphosphate hydrolases"/>
    <property type="match status" value="1"/>
</dbReference>
<dbReference type="InterPro" id="IPR027417">
    <property type="entry name" value="P-loop_NTPase"/>
</dbReference>
<dbReference type="InterPro" id="IPR050079">
    <property type="entry name" value="DEAD_box_RNA_helicase"/>
</dbReference>
<keyword evidence="1 7" id="KW-0547">Nucleotide-binding</keyword>
<accession>A0ABT8F346</accession>
<evidence type="ECO:0000256" key="3">
    <source>
        <dbReference type="ARBA" id="ARBA00022806"/>
    </source>
</evidence>
<evidence type="ECO:0000256" key="4">
    <source>
        <dbReference type="ARBA" id="ARBA00022840"/>
    </source>
</evidence>
<feature type="region of interest" description="Disordered" evidence="8">
    <location>
        <begin position="533"/>
        <end position="583"/>
    </location>
</feature>
<dbReference type="CDD" id="cd18787">
    <property type="entry name" value="SF2_C_DEAD"/>
    <property type="match status" value="1"/>
</dbReference>
<dbReference type="InterPro" id="IPR012677">
    <property type="entry name" value="Nucleotide-bd_a/b_plait_sf"/>
</dbReference>
<evidence type="ECO:0000256" key="5">
    <source>
        <dbReference type="ARBA" id="ARBA00038437"/>
    </source>
</evidence>
<feature type="compositionally biased region" description="Basic residues" evidence="8">
    <location>
        <begin position="569"/>
        <end position="583"/>
    </location>
</feature>
<evidence type="ECO:0000256" key="8">
    <source>
        <dbReference type="SAM" id="MobiDB-lite"/>
    </source>
</evidence>
<dbReference type="InterPro" id="IPR011545">
    <property type="entry name" value="DEAD/DEAH_box_helicase_dom"/>
</dbReference>
<evidence type="ECO:0000256" key="2">
    <source>
        <dbReference type="ARBA" id="ARBA00022801"/>
    </source>
</evidence>